<feature type="domain" description="C2H2-type" evidence="13">
    <location>
        <begin position="1375"/>
        <end position="1402"/>
    </location>
</feature>
<feature type="compositionally biased region" description="Basic residues" evidence="12">
    <location>
        <begin position="669"/>
        <end position="680"/>
    </location>
</feature>
<dbReference type="FunFam" id="3.30.160.60:FF:000557">
    <property type="entry name" value="zinc finger and SCAN domain-containing protein 29"/>
    <property type="match status" value="1"/>
</dbReference>
<feature type="domain" description="C2H2-type" evidence="13">
    <location>
        <begin position="485"/>
        <end position="512"/>
    </location>
</feature>
<dbReference type="PROSITE" id="PS50157">
    <property type="entry name" value="ZINC_FINGER_C2H2_2"/>
    <property type="match status" value="19"/>
</dbReference>
<dbReference type="Pfam" id="PF00096">
    <property type="entry name" value="zf-C2H2"/>
    <property type="match status" value="9"/>
</dbReference>
<dbReference type="Pfam" id="PF13909">
    <property type="entry name" value="zf-H2C2_5"/>
    <property type="match status" value="1"/>
</dbReference>
<comment type="subcellular location">
    <subcellularLocation>
        <location evidence="1">Nucleus</location>
    </subcellularLocation>
</comment>
<feature type="domain" description="C2H2-type" evidence="13">
    <location>
        <begin position="541"/>
        <end position="568"/>
    </location>
</feature>
<dbReference type="RefSeq" id="XP_055864294.1">
    <property type="nucleotide sequence ID" value="XM_056008319.1"/>
</dbReference>
<keyword evidence="4" id="KW-0677">Repeat</keyword>
<feature type="domain" description="C2H2-type" evidence="13">
    <location>
        <begin position="597"/>
        <end position="624"/>
    </location>
</feature>
<feature type="domain" description="C2H2-type" evidence="13">
    <location>
        <begin position="653"/>
        <end position="680"/>
    </location>
</feature>
<evidence type="ECO:0000313" key="14">
    <source>
        <dbReference type="Proteomes" id="UP001165740"/>
    </source>
</evidence>
<keyword evidence="7" id="KW-0805">Transcription regulation</keyword>
<dbReference type="FunFam" id="3.30.160.60:FF:001601">
    <property type="entry name" value="Uncharacterized protein, isoform A"/>
    <property type="match status" value="1"/>
</dbReference>
<dbReference type="GO" id="GO:0000978">
    <property type="term" value="F:RNA polymerase II cis-regulatory region sequence-specific DNA binding"/>
    <property type="evidence" value="ECO:0007669"/>
    <property type="project" value="TreeGrafter"/>
</dbReference>
<name>A0A9W2YNK9_BIOGL</name>
<dbReference type="PANTHER" id="PTHR24384:SF189">
    <property type="entry name" value="C2H2-TYPE DOMAIN-CONTAINING PROTEIN-RELATED"/>
    <property type="match status" value="1"/>
</dbReference>
<dbReference type="PANTHER" id="PTHR24384">
    <property type="entry name" value="FINGER PUTATIVE TRANSCRIPTION FACTOR FAMILY-RELATED"/>
    <property type="match status" value="1"/>
</dbReference>
<dbReference type="OMA" id="PQITRHD"/>
<feature type="domain" description="C2H2-type" evidence="13">
    <location>
        <begin position="1317"/>
        <end position="1344"/>
    </location>
</feature>
<feature type="domain" description="C2H2-type" evidence="13">
    <location>
        <begin position="513"/>
        <end position="540"/>
    </location>
</feature>
<keyword evidence="6" id="KW-0862">Zinc</keyword>
<dbReference type="InterPro" id="IPR050752">
    <property type="entry name" value="C2H2-ZF_domain"/>
</dbReference>
<accession>A0A9W2YNK9</accession>
<keyword evidence="3" id="KW-0479">Metal-binding</keyword>
<protein>
    <submittedName>
        <fullName evidence="15">Uncharacterized protein LOC106071267</fullName>
    </submittedName>
</protein>
<keyword evidence="10" id="KW-0539">Nucleus</keyword>
<evidence type="ECO:0000256" key="9">
    <source>
        <dbReference type="ARBA" id="ARBA00023163"/>
    </source>
</evidence>
<evidence type="ECO:0000256" key="4">
    <source>
        <dbReference type="ARBA" id="ARBA00022737"/>
    </source>
</evidence>
<evidence type="ECO:0000256" key="7">
    <source>
        <dbReference type="ARBA" id="ARBA00023015"/>
    </source>
</evidence>
<dbReference type="FunFam" id="3.30.160.60:FF:000624">
    <property type="entry name" value="zinc finger protein 697"/>
    <property type="match status" value="1"/>
</dbReference>
<dbReference type="InterPro" id="IPR013087">
    <property type="entry name" value="Znf_C2H2_type"/>
</dbReference>
<proteinExistence type="inferred from homology"/>
<evidence type="ECO:0000256" key="8">
    <source>
        <dbReference type="ARBA" id="ARBA00023125"/>
    </source>
</evidence>
<evidence type="ECO:0000256" key="10">
    <source>
        <dbReference type="ARBA" id="ARBA00023242"/>
    </source>
</evidence>
<dbReference type="GO" id="GO:0005634">
    <property type="term" value="C:nucleus"/>
    <property type="evidence" value="ECO:0007669"/>
    <property type="project" value="UniProtKB-SubCell"/>
</dbReference>
<dbReference type="PROSITE" id="PS00028">
    <property type="entry name" value="ZINC_FINGER_C2H2_1"/>
    <property type="match status" value="18"/>
</dbReference>
<feature type="region of interest" description="Disordered" evidence="12">
    <location>
        <begin position="669"/>
        <end position="701"/>
    </location>
</feature>
<dbReference type="FunFam" id="3.30.160.60:FF:000325">
    <property type="entry name" value="ZFP90 zinc finger protein"/>
    <property type="match status" value="1"/>
</dbReference>
<organism evidence="14 15">
    <name type="scientific">Biomphalaria glabrata</name>
    <name type="common">Bloodfluke planorb</name>
    <name type="synonym">Freshwater snail</name>
    <dbReference type="NCBI Taxonomy" id="6526"/>
    <lineage>
        <taxon>Eukaryota</taxon>
        <taxon>Metazoa</taxon>
        <taxon>Spiralia</taxon>
        <taxon>Lophotrochozoa</taxon>
        <taxon>Mollusca</taxon>
        <taxon>Gastropoda</taxon>
        <taxon>Heterobranchia</taxon>
        <taxon>Euthyneura</taxon>
        <taxon>Panpulmonata</taxon>
        <taxon>Hygrophila</taxon>
        <taxon>Lymnaeoidea</taxon>
        <taxon>Planorbidae</taxon>
        <taxon>Biomphalaria</taxon>
    </lineage>
</organism>
<keyword evidence="5 11" id="KW-0863">Zinc-finger</keyword>
<evidence type="ECO:0000256" key="12">
    <source>
        <dbReference type="SAM" id="MobiDB-lite"/>
    </source>
</evidence>
<dbReference type="FunFam" id="3.30.160.60:FF:000446">
    <property type="entry name" value="Zinc finger protein"/>
    <property type="match status" value="1"/>
</dbReference>
<feature type="domain" description="C2H2-type" evidence="13">
    <location>
        <begin position="625"/>
        <end position="652"/>
    </location>
</feature>
<feature type="domain" description="C2H2-type" evidence="13">
    <location>
        <begin position="429"/>
        <end position="456"/>
    </location>
</feature>
<dbReference type="FunFam" id="3.30.160.60:FF:000125">
    <property type="entry name" value="Putative zinc finger protein 143"/>
    <property type="match status" value="1"/>
</dbReference>
<evidence type="ECO:0000256" key="11">
    <source>
        <dbReference type="PROSITE-ProRule" id="PRU00042"/>
    </source>
</evidence>
<dbReference type="OrthoDB" id="6131077at2759"/>
<keyword evidence="8" id="KW-0238">DNA-binding</keyword>
<dbReference type="GO" id="GO:0045944">
    <property type="term" value="P:positive regulation of transcription by RNA polymerase II"/>
    <property type="evidence" value="ECO:0007669"/>
    <property type="project" value="UniProtKB-ARBA"/>
</dbReference>
<dbReference type="FunFam" id="3.30.160.60:FF:000417">
    <property type="entry name" value="Zinc finger protein"/>
    <property type="match status" value="1"/>
</dbReference>
<keyword evidence="14" id="KW-1185">Reference proteome</keyword>
<dbReference type="Gene3D" id="3.30.160.60">
    <property type="entry name" value="Classic Zinc Finger"/>
    <property type="match status" value="18"/>
</dbReference>
<dbReference type="FunFam" id="3.30.160.60:FF:001290">
    <property type="entry name" value="Zinc finger 45-like"/>
    <property type="match status" value="2"/>
</dbReference>
<dbReference type="SMART" id="SM00355">
    <property type="entry name" value="ZnF_C2H2"/>
    <property type="match status" value="23"/>
</dbReference>
<feature type="domain" description="C2H2-type" evidence="13">
    <location>
        <begin position="457"/>
        <end position="484"/>
    </location>
</feature>
<feature type="domain" description="C2H2-type" evidence="13">
    <location>
        <begin position="373"/>
        <end position="400"/>
    </location>
</feature>
<dbReference type="FunFam" id="3.30.160.60:FF:002343">
    <property type="entry name" value="Zinc finger protein 33A"/>
    <property type="match status" value="3"/>
</dbReference>
<keyword evidence="9" id="KW-0804">Transcription</keyword>
<evidence type="ECO:0000259" key="13">
    <source>
        <dbReference type="PROSITE" id="PS50157"/>
    </source>
</evidence>
<feature type="domain" description="C2H2-type" evidence="13">
    <location>
        <begin position="1289"/>
        <end position="1316"/>
    </location>
</feature>
<dbReference type="InterPro" id="IPR036236">
    <property type="entry name" value="Znf_C2H2_sf"/>
</dbReference>
<dbReference type="GeneID" id="106071267"/>
<dbReference type="Proteomes" id="UP001165740">
    <property type="component" value="Chromosome 13"/>
</dbReference>
<gene>
    <name evidence="15" type="primary">LOC106071267</name>
</gene>
<dbReference type="FunFam" id="3.30.160.60:FF:003288">
    <property type="entry name" value="Uncharacterized protein"/>
    <property type="match status" value="1"/>
</dbReference>
<feature type="domain" description="C2H2-type" evidence="13">
    <location>
        <begin position="345"/>
        <end position="372"/>
    </location>
</feature>
<dbReference type="FunFam" id="3.30.160.60:FF:002325">
    <property type="entry name" value="Si:cabz01021430.2"/>
    <property type="match status" value="1"/>
</dbReference>
<dbReference type="GO" id="GO:0008270">
    <property type="term" value="F:zinc ion binding"/>
    <property type="evidence" value="ECO:0007669"/>
    <property type="project" value="UniProtKB-KW"/>
</dbReference>
<dbReference type="GO" id="GO:0000981">
    <property type="term" value="F:DNA-binding transcription factor activity, RNA polymerase II-specific"/>
    <property type="evidence" value="ECO:0007669"/>
    <property type="project" value="TreeGrafter"/>
</dbReference>
<evidence type="ECO:0000256" key="6">
    <source>
        <dbReference type="ARBA" id="ARBA00022833"/>
    </source>
</evidence>
<evidence type="ECO:0000256" key="3">
    <source>
        <dbReference type="ARBA" id="ARBA00022723"/>
    </source>
</evidence>
<feature type="domain" description="C2H2-type" evidence="13">
    <location>
        <begin position="1430"/>
        <end position="1457"/>
    </location>
</feature>
<feature type="domain" description="C2H2-type" evidence="13">
    <location>
        <begin position="1345"/>
        <end position="1374"/>
    </location>
</feature>
<evidence type="ECO:0000256" key="5">
    <source>
        <dbReference type="ARBA" id="ARBA00022771"/>
    </source>
</evidence>
<feature type="domain" description="C2H2-type" evidence="13">
    <location>
        <begin position="569"/>
        <end position="596"/>
    </location>
</feature>
<evidence type="ECO:0000256" key="2">
    <source>
        <dbReference type="ARBA" id="ARBA00006991"/>
    </source>
</evidence>
<evidence type="ECO:0000313" key="15">
    <source>
        <dbReference type="RefSeq" id="XP_055864294.1"/>
    </source>
</evidence>
<evidence type="ECO:0000256" key="1">
    <source>
        <dbReference type="ARBA" id="ARBA00004123"/>
    </source>
</evidence>
<dbReference type="FunFam" id="3.30.160.60:FF:001557">
    <property type="entry name" value="Transcription factor E4F1"/>
    <property type="match status" value="1"/>
</dbReference>
<reference evidence="15" key="1">
    <citation type="submission" date="2025-08" db="UniProtKB">
        <authorList>
            <consortium name="RefSeq"/>
        </authorList>
    </citation>
    <scope>IDENTIFICATION</scope>
</reference>
<feature type="domain" description="C2H2-type" evidence="13">
    <location>
        <begin position="1403"/>
        <end position="1430"/>
    </location>
</feature>
<feature type="domain" description="C2H2-type" evidence="13">
    <location>
        <begin position="1080"/>
        <end position="1107"/>
    </location>
</feature>
<sequence length="1631" mass="187025">MDHFKYSFGLPQCIDSTSAEVEWANMKQKLHAQAHQDSDQRQKAFLISIAADQAQEIFNNIGLSREETVKFDDILQRLEDVCLPRFLIIYSQYKFVSCKWQTGTNFGDFLQELLYWSDTCDYKDLKDLIIKKCVLSGDVDETIKKYFMNLKELDTRSGLNNKSQGTNAQINSVLVHNVDTEAERKEIKSKNAESAVEPWDKKCKPPENFSEVKDSNISNKLEQVQLLENKKNIPPRLVTRNKCYAQTGVVLNNAENDSKLNCTAELDFQKEVKDNNHEIEEKVLECIKCKKQCRDSSSLIAHVCQNNKSIRNCKATQMNHSHKQISIDASLKRHRKLEPAGKQKYSCDVCRSSFGSRSHLKVHLRLHTGERPFKCDTCDSSFPEASKLKLHKRKHTGERPYKCEICPRTFTWTAAYKRHLRTHTGEKPYTCEFCGSCFADLTSFQRHRRSHTKERPYKCDLCDSKFTDPSALKLHIRVHTGERPYTCKICGSSFVRSQHLKDHMKLHTGEKPFKCNTCEAKFLEASKLKVHQRKHTGEKPYLCKICGSRFAWTAAYTRHMRTHTFEKPYICGACDACFADHSTLTRHKRTHTKERPYVCKICQTDFADNSSLRRHSRIHTGEKSYVCEVCGSSFAVRSYLMRHMRTHTGEKPYKCATCGAKFTDSSKLNRHNKIHSKSLPKPKPDQQNNSNNQKDAKEDHQPHYQELHPLRLLEQSPQKNISQEQSHFMDTQQSVNLFEGMHHQLVQQCNIMPLPKTIPYDFSVLYISETSVEDKVCLFVVVVVLDASVVIHVSEPYNFIQHSQSKMDRIWFQFKSYMLSQMQSTGQITTSVFLKEYFRYMKLNSNTGLSESDLISTDSILDTLENICFPSIFLKFLWFLLLNMNISCQDFQTINESSASDFALFVSLCHLEKNCMQFIIETKKHITIDQKGHICSSLSCADENQESSLLIKELSVKFKQFVDDSPSILKDLHLFLNNENKVVEKNIQQDVNFKSTNIRKNNCLDSEKLVSLIDSDTKFTLDDCQSLMFLASKEGSTNVGCCSNVKSQLNVQESNVCDTSKTLATKCLNGSKPEMTAAKYVCILCGAHFKKRKILCLHLNLHTDQKKFSCNVCHLTFNMKSQFECHSCSLRKNNFKGKDNFPVLKIDKNIPKINYLPYPDLDRRKQKERKKKQLNIDVKKKSLDAKKGYTTTCILCQASFSNKLCLNAHLKMCQMKKISCKYVFSNLVKLANHEGKKHDSKSESLQAITEKEINTTGTQKLLLCKRCDFSAVLPSDMRSHLKIHSEDRFVCEVCGVSFLEKAKLKRHEMVHTGEQPFSCEVCGKCFADKSHLTVHLRIHSGEKPFKCHYEGCTSAFVESSKLKNHLRRHTGEKPYICEVCGLSFGVLYSLKSHMRRHTGDKPYKCTFCSYASSQSSNLKAHMTVHNGNRHYCSMCTASFHSVSKLNKHVTVHFDIDEDNANLKANAVLNKAVYNSANLNYLPAYKNMSCTNIAPACEPISQAHNFSYLNFAQIQNNDQSLSPYAVQEASFCEKNVFPSPHGFSEHFQNVTSSKMNHPEQNEYFTDSLSSKLANQSAFTARTIFLDQEPYFQYNSLSVRAPLESEVLCSDSYFQNVSEHLLLTDFGNSAIHK</sequence>
<comment type="similarity">
    <text evidence="2">Belongs to the krueppel C2H2-type zinc-finger protein family.</text>
</comment>
<feature type="domain" description="C2H2-type" evidence="13">
    <location>
        <begin position="401"/>
        <end position="428"/>
    </location>
</feature>
<dbReference type="SUPFAM" id="SSF57667">
    <property type="entry name" value="beta-beta-alpha zinc fingers"/>
    <property type="match status" value="11"/>
</dbReference>